<proteinExistence type="predicted"/>
<feature type="compositionally biased region" description="Basic residues" evidence="1">
    <location>
        <begin position="12"/>
        <end position="21"/>
    </location>
</feature>
<dbReference type="EMBL" id="AGNL01046785">
    <property type="protein sequence ID" value="EJK47621.1"/>
    <property type="molecule type" value="Genomic_DNA"/>
</dbReference>
<feature type="compositionally biased region" description="Basic and acidic residues" evidence="1">
    <location>
        <begin position="393"/>
        <end position="405"/>
    </location>
</feature>
<comment type="caution">
    <text evidence="2">The sequence shown here is derived from an EMBL/GenBank/DDBJ whole genome shotgun (WGS) entry which is preliminary data.</text>
</comment>
<dbReference type="EMBL" id="AGNL01044838">
    <property type="protein sequence ID" value="EJK49403.1"/>
    <property type="molecule type" value="Genomic_DNA"/>
</dbReference>
<evidence type="ECO:0000313" key="4">
    <source>
        <dbReference type="Proteomes" id="UP000266841"/>
    </source>
</evidence>
<feature type="compositionally biased region" description="Polar residues" evidence="1">
    <location>
        <begin position="433"/>
        <end position="444"/>
    </location>
</feature>
<name>K0RF16_THAOC</name>
<dbReference type="Proteomes" id="UP000266841">
    <property type="component" value="Unassembled WGS sequence"/>
</dbReference>
<protein>
    <submittedName>
        <fullName evidence="2">Uncharacterized protein</fullName>
    </submittedName>
</protein>
<dbReference type="OrthoDB" id="54935at2759"/>
<evidence type="ECO:0000313" key="3">
    <source>
        <dbReference type="EMBL" id="EJK49403.1"/>
    </source>
</evidence>
<keyword evidence="4" id="KW-1185">Reference proteome</keyword>
<sequence>MDPADLVANVSRSRRANKRRARYDLPGPAGTWFKRQKQKKTTKLGQVNPSQTKEEDSQQSSGAAVRAKHLEDETTPVKGPDEKQKQLFQDYRYAPPAYLMRSIHVNVYKSLLRRSVQDNFALLHEIHEGLYDINHLSADLHKSDLSLPLLVGYVHSVQCHAHSDWTALLVDEMHSVVGTNGPAVCNRGVLCWLEESLIKQHAQKIRPGSVWLLEGAKLALFSTNVDGGEDEEQQIDTNATSGQQSSDANLANANSNIDRMILVGDSSLVYAWTPEEASAAFTNDELVPLNDRRNNIKMPGPECIAVDVEDEDDRGSLSPDTASLFARPEPNDRTTISSEGGGTISSPNRSEETVTELLDQQPCLSPSPPPKLSDGQIQEHVARGTEGSVKATAEYRHVTDDKSDDQATDEPSSGIIPVERDRKRDTPAESDTAHNPSATVSRPITENEKNTLKSKSTSAHSEVDLLIDDGSKQASQDQEFTMRSDLLNKNTQCKTDNRETSNDQQGQDLGISSARCLTPVEVKRPLVAKPPSTGGSFDDMLDEDEGILFHRRKSDQDNSALDDHPPTNGALGMINRCRRVDQTASTSSIFDDVEDDFLDFLGDDD</sequence>
<reference evidence="2 4" key="1">
    <citation type="journal article" date="2012" name="Genome Biol.">
        <title>Genome and low-iron response of an oceanic diatom adapted to chronic iron limitation.</title>
        <authorList>
            <person name="Lommer M."/>
            <person name="Specht M."/>
            <person name="Roy A.S."/>
            <person name="Kraemer L."/>
            <person name="Andreson R."/>
            <person name="Gutowska M.A."/>
            <person name="Wolf J."/>
            <person name="Bergner S.V."/>
            <person name="Schilhabel M.B."/>
            <person name="Klostermeier U.C."/>
            <person name="Beiko R.G."/>
            <person name="Rosenstiel P."/>
            <person name="Hippler M."/>
            <person name="Laroche J."/>
        </authorList>
    </citation>
    <scope>NUCLEOTIDE SEQUENCE [LARGE SCALE GENOMIC DNA]</scope>
    <source>
        <strain evidence="2 4">CCMP1005</strain>
    </source>
</reference>
<accession>K0RF16</accession>
<dbReference type="AlphaFoldDB" id="K0RF16"/>
<feature type="region of interest" description="Disordered" evidence="1">
    <location>
        <begin position="551"/>
        <end position="575"/>
    </location>
</feature>
<evidence type="ECO:0000313" key="2">
    <source>
        <dbReference type="EMBL" id="EJK47621.1"/>
    </source>
</evidence>
<dbReference type="eggNOG" id="ENOG502RWMY">
    <property type="taxonomic scope" value="Eukaryota"/>
</dbReference>
<evidence type="ECO:0000256" key="1">
    <source>
        <dbReference type="SAM" id="MobiDB-lite"/>
    </source>
</evidence>
<feature type="region of interest" description="Disordered" evidence="1">
    <location>
        <begin position="310"/>
        <end position="459"/>
    </location>
</feature>
<feature type="compositionally biased region" description="Basic and acidic residues" evidence="1">
    <location>
        <begin position="418"/>
        <end position="427"/>
    </location>
</feature>
<feature type="region of interest" description="Disordered" evidence="1">
    <location>
        <begin position="1"/>
        <end position="86"/>
    </location>
</feature>
<gene>
    <name evidence="3" type="ORF">THAOC_31726</name>
    <name evidence="2" type="ORF">THAOC_33646</name>
</gene>
<organism evidence="2 4">
    <name type="scientific">Thalassiosira oceanica</name>
    <name type="common">Marine diatom</name>
    <dbReference type="NCBI Taxonomy" id="159749"/>
    <lineage>
        <taxon>Eukaryota</taxon>
        <taxon>Sar</taxon>
        <taxon>Stramenopiles</taxon>
        <taxon>Ochrophyta</taxon>
        <taxon>Bacillariophyta</taxon>
        <taxon>Coscinodiscophyceae</taxon>
        <taxon>Thalassiosirophycidae</taxon>
        <taxon>Thalassiosirales</taxon>
        <taxon>Thalassiosiraceae</taxon>
        <taxon>Thalassiosira</taxon>
    </lineage>
</organism>